<evidence type="ECO:0000256" key="2">
    <source>
        <dbReference type="ARBA" id="ARBA00023242"/>
    </source>
</evidence>
<name>A0AAN9BHF5_9CAEN</name>
<feature type="domain" description="Small-subunit processome Utp12" evidence="6">
    <location>
        <begin position="456"/>
        <end position="559"/>
    </location>
</feature>
<proteinExistence type="inferred from homology"/>
<dbReference type="InterPro" id="IPR036322">
    <property type="entry name" value="WD40_repeat_dom_sf"/>
</dbReference>
<dbReference type="EMBL" id="JBAMIC010000008">
    <property type="protein sequence ID" value="KAK7103270.1"/>
    <property type="molecule type" value="Genomic_DNA"/>
</dbReference>
<dbReference type="SMART" id="SM00320">
    <property type="entry name" value="WD40"/>
    <property type="match status" value="4"/>
</dbReference>
<dbReference type="InterPro" id="IPR007148">
    <property type="entry name" value="SSU_processome_Utp12"/>
</dbReference>
<dbReference type="SUPFAM" id="SSF50978">
    <property type="entry name" value="WD40 repeat-like"/>
    <property type="match status" value="1"/>
</dbReference>
<keyword evidence="9" id="KW-1185">Reference proteome</keyword>
<evidence type="ECO:0008006" key="10">
    <source>
        <dbReference type="Google" id="ProtNLM"/>
    </source>
</evidence>
<dbReference type="Pfam" id="PF12894">
    <property type="entry name" value="ANAPC4_WD40"/>
    <property type="match status" value="1"/>
</dbReference>
<dbReference type="InterPro" id="IPR024977">
    <property type="entry name" value="Apc4-like_WD40_dom"/>
</dbReference>
<dbReference type="PANTHER" id="PTHR44267">
    <property type="entry name" value="WD REPEAT-CONTAINING PROTEIN 43"/>
    <property type="match status" value="1"/>
</dbReference>
<feature type="region of interest" description="Disordered" evidence="5">
    <location>
        <begin position="565"/>
        <end position="608"/>
    </location>
</feature>
<feature type="domain" description="Anaphase-promoting complex subunit 4-like WD40" evidence="7">
    <location>
        <begin position="85"/>
        <end position="164"/>
    </location>
</feature>
<evidence type="ECO:0000313" key="9">
    <source>
        <dbReference type="Proteomes" id="UP001374579"/>
    </source>
</evidence>
<dbReference type="Gene3D" id="2.130.10.10">
    <property type="entry name" value="YVTN repeat-like/Quinoprotein amine dehydrogenase"/>
    <property type="match status" value="2"/>
</dbReference>
<keyword evidence="4" id="KW-0853">WD repeat</keyword>
<protein>
    <recommendedName>
        <fullName evidence="10">Small-subunit processome Utp12 domain-containing protein</fullName>
    </recommendedName>
</protein>
<dbReference type="Pfam" id="PF04003">
    <property type="entry name" value="Utp12"/>
    <property type="match status" value="1"/>
</dbReference>
<dbReference type="PROSITE" id="PS50082">
    <property type="entry name" value="WD_REPEATS_2"/>
    <property type="match status" value="2"/>
</dbReference>
<comment type="caution">
    <text evidence="8">The sequence shown here is derived from an EMBL/GenBank/DDBJ whole genome shotgun (WGS) entry which is preliminary data.</text>
</comment>
<feature type="repeat" description="WD" evidence="4">
    <location>
        <begin position="10"/>
        <end position="40"/>
    </location>
</feature>
<feature type="repeat" description="WD" evidence="4">
    <location>
        <begin position="112"/>
        <end position="153"/>
    </location>
</feature>
<dbReference type="Pfam" id="PF00400">
    <property type="entry name" value="WD40"/>
    <property type="match status" value="1"/>
</dbReference>
<reference evidence="8 9" key="1">
    <citation type="submission" date="2024-02" db="EMBL/GenBank/DDBJ databases">
        <title>Chromosome-scale genome assembly of the rough periwinkle Littorina saxatilis.</title>
        <authorList>
            <person name="De Jode A."/>
            <person name="Faria R."/>
            <person name="Formenti G."/>
            <person name="Sims Y."/>
            <person name="Smith T.P."/>
            <person name="Tracey A."/>
            <person name="Wood J.M.D."/>
            <person name="Zagrodzka Z.B."/>
            <person name="Johannesson K."/>
            <person name="Butlin R.K."/>
            <person name="Leder E.H."/>
        </authorList>
    </citation>
    <scope>NUCLEOTIDE SEQUENCE [LARGE SCALE GENOMIC DNA]</scope>
    <source>
        <strain evidence="8">Snail1</strain>
        <tissue evidence="8">Muscle</tissue>
    </source>
</reference>
<dbReference type="PANTHER" id="PTHR44267:SF1">
    <property type="entry name" value="WD REPEAT-CONTAINING PROTEIN 43"/>
    <property type="match status" value="1"/>
</dbReference>
<dbReference type="InterPro" id="IPR052414">
    <property type="entry name" value="U3_snoRNA-assoc_WDR"/>
</dbReference>
<evidence type="ECO:0000256" key="4">
    <source>
        <dbReference type="PROSITE-ProRule" id="PRU00221"/>
    </source>
</evidence>
<evidence type="ECO:0000259" key="7">
    <source>
        <dbReference type="Pfam" id="PF12894"/>
    </source>
</evidence>
<comment type="subcellular location">
    <subcellularLocation>
        <location evidence="1">Nucleus</location>
    </subcellularLocation>
</comment>
<dbReference type="InterPro" id="IPR001680">
    <property type="entry name" value="WD40_rpt"/>
</dbReference>
<dbReference type="Proteomes" id="UP001374579">
    <property type="component" value="Unassembled WGS sequence"/>
</dbReference>
<feature type="region of interest" description="Disordered" evidence="5">
    <location>
        <begin position="386"/>
        <end position="441"/>
    </location>
</feature>
<comment type="similarity">
    <text evidence="3">Belongs to the UTP5 family.</text>
</comment>
<keyword evidence="2" id="KW-0539">Nucleus</keyword>
<evidence type="ECO:0000259" key="6">
    <source>
        <dbReference type="Pfam" id="PF04003"/>
    </source>
</evidence>
<dbReference type="InterPro" id="IPR015943">
    <property type="entry name" value="WD40/YVTN_repeat-like_dom_sf"/>
</dbReference>
<evidence type="ECO:0000256" key="5">
    <source>
        <dbReference type="SAM" id="MobiDB-lite"/>
    </source>
</evidence>
<accession>A0AAN9BHF5</accession>
<evidence type="ECO:0000313" key="8">
    <source>
        <dbReference type="EMBL" id="KAK7103270.1"/>
    </source>
</evidence>
<dbReference type="PROSITE" id="PS50294">
    <property type="entry name" value="WD_REPEATS_REGION"/>
    <property type="match status" value="1"/>
</dbReference>
<evidence type="ECO:0000256" key="1">
    <source>
        <dbReference type="ARBA" id="ARBA00004123"/>
    </source>
</evidence>
<dbReference type="AlphaFoldDB" id="A0AAN9BHF5"/>
<gene>
    <name evidence="8" type="ORF">V1264_018204</name>
</gene>
<sequence>MAGLPNIASSFSPKGDYLAYAGFDGVLKIWETTTGNSVADFSPSKHLTATCTCLQWGPGRHLKSPHTPRKKKKRKSDVEAAVGSLDLVAMGTTSGTVLLYSFARGQVHTHLEKGHTDQVTDVCWHPDGTTLYSSSLDGHVVEWDVASSQVREKWKASSGGVHSMCLCSSSRLLTADRVIKMWDLATRTLIQKFTGHSTEVFRLLPVLKSSSEGNDDGDQCSYFLSSAANDRVVNAWYCHPDGAEKNAITSFSLSEEPVDLSLSVSKDQMVTLAVLTTGGKVLVFEHRLNGKLKKPLKPKTVVHAATTGSREDVPLPVPVLAALPRETSEHELLLAHGSALKPKFETVALKPSRPEIVLIVASPAKKVAKGEFTQVKTPDVGGGSVLYPSQMVPLGPAKDTGTRRKRKESASELTLEDRLQAMGVDKPNQASSSGATRPPKADQLVVQLTQGLQSKDTKLMTNVFQERNESVIVNTVKRLPLHVIIPLIKEITQRMHGHPQSGLLMVRWMKQILSVHMAFLMTVPEVMDSLGELYQMIEYRTKSLPQRIAQQGRLHMLLSRIASQTQEEDEPAADVEPLLVYQDESSDEDVPMEFGASESEDNWDDMDD</sequence>
<dbReference type="GO" id="GO:0000462">
    <property type="term" value="P:maturation of SSU-rRNA from tricistronic rRNA transcript (SSU-rRNA, 5.8S rRNA, LSU-rRNA)"/>
    <property type="evidence" value="ECO:0007669"/>
    <property type="project" value="TreeGrafter"/>
</dbReference>
<evidence type="ECO:0000256" key="3">
    <source>
        <dbReference type="ARBA" id="ARBA00038335"/>
    </source>
</evidence>
<dbReference type="GO" id="GO:0005730">
    <property type="term" value="C:nucleolus"/>
    <property type="evidence" value="ECO:0007669"/>
    <property type="project" value="TreeGrafter"/>
</dbReference>
<organism evidence="8 9">
    <name type="scientific">Littorina saxatilis</name>
    <dbReference type="NCBI Taxonomy" id="31220"/>
    <lineage>
        <taxon>Eukaryota</taxon>
        <taxon>Metazoa</taxon>
        <taxon>Spiralia</taxon>
        <taxon>Lophotrochozoa</taxon>
        <taxon>Mollusca</taxon>
        <taxon>Gastropoda</taxon>
        <taxon>Caenogastropoda</taxon>
        <taxon>Littorinimorpha</taxon>
        <taxon>Littorinoidea</taxon>
        <taxon>Littorinidae</taxon>
        <taxon>Littorina</taxon>
    </lineage>
</organism>
<feature type="compositionally biased region" description="Acidic residues" evidence="5">
    <location>
        <begin position="598"/>
        <end position="608"/>
    </location>
</feature>